<evidence type="ECO:0000313" key="3">
    <source>
        <dbReference type="Proteomes" id="UP001162135"/>
    </source>
</evidence>
<dbReference type="EMBL" id="PGFS01000001">
    <property type="protein sequence ID" value="MDH4574290.1"/>
    <property type="molecule type" value="Genomic_DNA"/>
</dbReference>
<proteinExistence type="predicted"/>
<sequence>MQKESISKRYDDSLQGAIESVPDDKREAISDKVNEALFDADGKANLDFEDYVIAMKEKAEATDDEALSDGIQAEVDNYFEALQALEPDRYKDRKQTFDQNMMTHQLDGYMENPDSVDAENVSTGLRDTIDIVQGVSTARFSTWTRPTSPTMPIRP</sequence>
<keyword evidence="3" id="KW-1185">Reference proteome</keyword>
<gene>
    <name evidence="2" type="ORF">CUR86_18945</name>
</gene>
<evidence type="ECO:0000256" key="1">
    <source>
        <dbReference type="SAM" id="MobiDB-lite"/>
    </source>
</evidence>
<accession>A0ABT6IAN2</accession>
<evidence type="ECO:0008006" key="4">
    <source>
        <dbReference type="Google" id="ProtNLM"/>
    </source>
</evidence>
<dbReference type="Proteomes" id="UP001162135">
    <property type="component" value="Unassembled WGS sequence"/>
</dbReference>
<feature type="compositionally biased region" description="Basic and acidic residues" evidence="1">
    <location>
        <begin position="1"/>
        <end position="12"/>
    </location>
</feature>
<organism evidence="2 3">
    <name type="scientific">Salinicola acroporae</name>
    <dbReference type="NCBI Taxonomy" id="1541440"/>
    <lineage>
        <taxon>Bacteria</taxon>
        <taxon>Pseudomonadati</taxon>
        <taxon>Pseudomonadota</taxon>
        <taxon>Gammaproteobacteria</taxon>
        <taxon>Oceanospirillales</taxon>
        <taxon>Halomonadaceae</taxon>
        <taxon>Salinicola</taxon>
    </lineage>
</organism>
<reference evidence="2" key="2">
    <citation type="submission" date="2017-11" db="EMBL/GenBank/DDBJ databases">
        <authorList>
            <person name="Das S.K."/>
        </authorList>
    </citation>
    <scope>NUCLEOTIDE SEQUENCE</scope>
    <source>
        <strain evidence="2">S4-41</strain>
    </source>
</reference>
<evidence type="ECO:0000313" key="2">
    <source>
        <dbReference type="EMBL" id="MDH4574290.1"/>
    </source>
</evidence>
<reference evidence="2" key="1">
    <citation type="journal article" date="2015" name="Antonie Van Leeuwenhoek">
        <title>Comparative 16S rRNA signatures and multilocus sequence analysis for the genus Salinicola and description of Salinicola acroporae sp. nov., isolated from coral Acropora digitifera.</title>
        <authorList>
            <person name="Lepcha R.T."/>
            <person name="Poddar A."/>
            <person name="Schumann P."/>
            <person name="Das S.K."/>
        </authorList>
    </citation>
    <scope>NUCLEOTIDE SEQUENCE</scope>
    <source>
        <strain evidence="2">S4-41</strain>
    </source>
</reference>
<feature type="region of interest" description="Disordered" evidence="1">
    <location>
        <begin position="1"/>
        <end position="26"/>
    </location>
</feature>
<protein>
    <recommendedName>
        <fullName evidence="4">EF-hand domain-containing protein</fullName>
    </recommendedName>
</protein>
<name>A0ABT6IAN2_9GAMM</name>
<comment type="caution">
    <text evidence="2">The sequence shown here is derived from an EMBL/GenBank/DDBJ whole genome shotgun (WGS) entry which is preliminary data.</text>
</comment>
<dbReference type="RefSeq" id="WP_280338170.1">
    <property type="nucleotide sequence ID" value="NZ_PGFS01000001.1"/>
</dbReference>